<keyword evidence="3" id="KW-1185">Reference proteome</keyword>
<reference evidence="2 3" key="1">
    <citation type="submission" date="2019-05" db="EMBL/GenBank/DDBJ databases">
        <title>Mikania micrantha, genome provides insights into the molecular mechanism of rapid growth.</title>
        <authorList>
            <person name="Liu B."/>
        </authorList>
    </citation>
    <scope>NUCLEOTIDE SEQUENCE [LARGE SCALE GENOMIC DNA]</scope>
    <source>
        <strain evidence="2">NLD-2019</strain>
        <tissue evidence="2">Leaf</tissue>
    </source>
</reference>
<proteinExistence type="predicted"/>
<evidence type="ECO:0000313" key="2">
    <source>
        <dbReference type="EMBL" id="KAD5961377.1"/>
    </source>
</evidence>
<feature type="region of interest" description="Disordered" evidence="1">
    <location>
        <begin position="1"/>
        <end position="24"/>
    </location>
</feature>
<accession>A0A5N6P6R5</accession>
<protein>
    <submittedName>
        <fullName evidence="2">Uncharacterized protein</fullName>
    </submittedName>
</protein>
<name>A0A5N6P6R5_9ASTR</name>
<evidence type="ECO:0000256" key="1">
    <source>
        <dbReference type="SAM" id="MobiDB-lite"/>
    </source>
</evidence>
<dbReference type="EMBL" id="SZYD01000006">
    <property type="protein sequence ID" value="KAD5961377.1"/>
    <property type="molecule type" value="Genomic_DNA"/>
</dbReference>
<comment type="caution">
    <text evidence="2">The sequence shown here is derived from an EMBL/GenBank/DDBJ whole genome shotgun (WGS) entry which is preliminary data.</text>
</comment>
<feature type="compositionally biased region" description="Pro residues" evidence="1">
    <location>
        <begin position="1"/>
        <end position="11"/>
    </location>
</feature>
<evidence type="ECO:0000313" key="3">
    <source>
        <dbReference type="Proteomes" id="UP000326396"/>
    </source>
</evidence>
<dbReference type="AlphaFoldDB" id="A0A5N6P6R5"/>
<dbReference type="Proteomes" id="UP000326396">
    <property type="component" value="Linkage Group LG14"/>
</dbReference>
<organism evidence="2 3">
    <name type="scientific">Mikania micrantha</name>
    <name type="common">bitter vine</name>
    <dbReference type="NCBI Taxonomy" id="192012"/>
    <lineage>
        <taxon>Eukaryota</taxon>
        <taxon>Viridiplantae</taxon>
        <taxon>Streptophyta</taxon>
        <taxon>Embryophyta</taxon>
        <taxon>Tracheophyta</taxon>
        <taxon>Spermatophyta</taxon>
        <taxon>Magnoliopsida</taxon>
        <taxon>eudicotyledons</taxon>
        <taxon>Gunneridae</taxon>
        <taxon>Pentapetalae</taxon>
        <taxon>asterids</taxon>
        <taxon>campanulids</taxon>
        <taxon>Asterales</taxon>
        <taxon>Asteraceae</taxon>
        <taxon>Asteroideae</taxon>
        <taxon>Heliantheae alliance</taxon>
        <taxon>Eupatorieae</taxon>
        <taxon>Mikania</taxon>
    </lineage>
</organism>
<sequence>MNTPPNPPPVCSNPADRHSSKAPSSRLLHASTLIHLKFPRRLLCASSPIAVPAAVLSGCCCAPIAGQDLEDTKQKLIREHLGMDLFTDSLC</sequence>
<gene>
    <name evidence="2" type="ORF">E3N88_12850</name>
</gene>